<evidence type="ECO:0000259" key="1">
    <source>
        <dbReference type="Pfam" id="PF24626"/>
    </source>
</evidence>
<sequence length="67" mass="7521">MKSVMRFGKKGKLISRFVGPYKILRRVGKVAYEVALPNELAVVHPLFHVSMLKKCIRDPSNTVPLGV</sequence>
<dbReference type="InterPro" id="IPR056924">
    <property type="entry name" value="SH3_Tf2-1"/>
</dbReference>
<dbReference type="PANTHER" id="PTHR46148">
    <property type="entry name" value="CHROMO DOMAIN-CONTAINING PROTEIN"/>
    <property type="match status" value="1"/>
</dbReference>
<reference evidence="2" key="1">
    <citation type="submission" date="2023-08" db="EMBL/GenBank/DDBJ databases">
        <title>A de novo genome assembly of Solanum verrucosum Schlechtendal, a Mexican diploid species geographically isolated from the other diploid A-genome species in potato relatives.</title>
        <authorList>
            <person name="Hosaka K."/>
        </authorList>
    </citation>
    <scope>NUCLEOTIDE SEQUENCE</scope>
    <source>
        <tissue evidence="2">Young leaves</tissue>
    </source>
</reference>
<gene>
    <name evidence="2" type="ORF">MTR67_018309</name>
</gene>
<keyword evidence="3" id="KW-1185">Reference proteome</keyword>
<name>A0AAF0TMK5_SOLVR</name>
<dbReference type="AlphaFoldDB" id="A0AAF0TMK5"/>
<protein>
    <recommendedName>
        <fullName evidence="1">Tf2-1-like SH3-like domain-containing protein</fullName>
    </recommendedName>
</protein>
<dbReference type="Pfam" id="PF24626">
    <property type="entry name" value="SH3_Tf2-1"/>
    <property type="match status" value="1"/>
</dbReference>
<evidence type="ECO:0000313" key="3">
    <source>
        <dbReference type="Proteomes" id="UP001234989"/>
    </source>
</evidence>
<proteinExistence type="predicted"/>
<feature type="domain" description="Tf2-1-like SH3-like" evidence="1">
    <location>
        <begin position="4"/>
        <end position="55"/>
    </location>
</feature>
<dbReference type="PANTHER" id="PTHR46148:SF58">
    <property type="entry name" value="RETROTRANSPOSON PROTEIN"/>
    <property type="match status" value="1"/>
</dbReference>
<accession>A0AAF0TMK5</accession>
<organism evidence="2 3">
    <name type="scientific">Solanum verrucosum</name>
    <dbReference type="NCBI Taxonomy" id="315347"/>
    <lineage>
        <taxon>Eukaryota</taxon>
        <taxon>Viridiplantae</taxon>
        <taxon>Streptophyta</taxon>
        <taxon>Embryophyta</taxon>
        <taxon>Tracheophyta</taxon>
        <taxon>Spermatophyta</taxon>
        <taxon>Magnoliopsida</taxon>
        <taxon>eudicotyledons</taxon>
        <taxon>Gunneridae</taxon>
        <taxon>Pentapetalae</taxon>
        <taxon>asterids</taxon>
        <taxon>lamiids</taxon>
        <taxon>Solanales</taxon>
        <taxon>Solanaceae</taxon>
        <taxon>Solanoideae</taxon>
        <taxon>Solaneae</taxon>
        <taxon>Solanum</taxon>
    </lineage>
</organism>
<dbReference type="Proteomes" id="UP001234989">
    <property type="component" value="Chromosome 4"/>
</dbReference>
<dbReference type="EMBL" id="CP133615">
    <property type="protein sequence ID" value="WMV24924.1"/>
    <property type="molecule type" value="Genomic_DNA"/>
</dbReference>
<evidence type="ECO:0000313" key="2">
    <source>
        <dbReference type="EMBL" id="WMV24924.1"/>
    </source>
</evidence>